<dbReference type="RefSeq" id="WP_160798345.1">
    <property type="nucleotide sequence ID" value="NZ_WRPA01000018.1"/>
</dbReference>
<evidence type="ECO:0000256" key="5">
    <source>
        <dbReference type="ARBA" id="ARBA00023077"/>
    </source>
</evidence>
<comment type="caution">
    <text evidence="13">The sequence shown here is derived from an EMBL/GenBank/DDBJ whole genome shotgun (WGS) entry which is preliminary data.</text>
</comment>
<sequence>MKRNYLAFAISLALASSLPAYGADDEEKQQNEETEMEVIEVRGILSSLKEAQSIKKEADNVVDALVAEDIGKFPDSNVAEAMQRIPGVSVNRLRGEGQSVTVRGLSGDYNVTTLNGRKIASETVGRDFNYDLIAAELIGGIQVNKTQQASLPEGGIGAIINIDTLKPLNVGSKVAGSIEGYYNERAGETDPQASLLISETFNDDELGILISANHTSSFTRFDSHSAQWGWNEWSEAELMPDGDPNVSGRFPSWPNIMVSTDQRERSGGTLALQWRPTPELDINFDALYTKYEIESTGNMISLALFEGTNLDNIQDVQFGADGHTNSITIGEPGNMDSPAIAELLESQNPRDSDAMQVGLNLNYIWDNFNFNVDMAYSEAEDASAAVSWVVVRTAIDTLEVNWDNGEQVPDISFGDTVLDENIDYGAWYARIDGDKVKDKTGNFNFDGTYEPDDGIISKVLFGTGYNMQDKGKTYWSQENPSAYTFRNGATDSEWINAPDSEKVDIAGNTLWGPLPGSALNPGNFDDFMGSSNANLPNTWAGINIPGLFDYYRSLDSEAFDQYLVPRPNLTGGNTYGVKEETIHAYAEMILEDEIAGMPYMLDFGLRYIDTTVTSWGYSQDPANIAFDEDGLFTDAVDTVGLVEFEGNYKKLLPSFNGKLGLTDDLVWRLSLSQAISRPPLTNLSPVTSIWQNEEKTPPENFIYENDPGLEPYYADQLDTTLEWYYSDSGTLNLAFYYKELHGFVIYEPTRETINGASFEVTRPYNDDENQSRIRGYELNWLQTFDDFLPDPLAGFGVQANYTYNNSESGEYTDDGEQLPFKGLSDHQYNVVAFYENHGLKVNVAYNYRSEYSLGKQWYWSNALNDWTSETLQVDEWGQLDMQVGYDITDNITLTLEANNLLDPDYVQYLNGDKNHVDYISSWGRSYRAGVRFKF</sequence>
<evidence type="ECO:0000313" key="14">
    <source>
        <dbReference type="Proteomes" id="UP000474778"/>
    </source>
</evidence>
<dbReference type="InterPro" id="IPR000531">
    <property type="entry name" value="Beta-barrel_TonB"/>
</dbReference>
<evidence type="ECO:0000256" key="2">
    <source>
        <dbReference type="ARBA" id="ARBA00022448"/>
    </source>
</evidence>
<dbReference type="PANTHER" id="PTHR40980">
    <property type="entry name" value="PLUG DOMAIN-CONTAINING PROTEIN"/>
    <property type="match status" value="1"/>
</dbReference>
<evidence type="ECO:0000256" key="3">
    <source>
        <dbReference type="ARBA" id="ARBA00022452"/>
    </source>
</evidence>
<dbReference type="EMBL" id="WRPA01000018">
    <property type="protein sequence ID" value="MXR70347.1"/>
    <property type="molecule type" value="Genomic_DNA"/>
</dbReference>
<dbReference type="Gene3D" id="2.170.130.10">
    <property type="entry name" value="TonB-dependent receptor, plug domain"/>
    <property type="match status" value="1"/>
</dbReference>
<dbReference type="CDD" id="cd01347">
    <property type="entry name" value="ligand_gated_channel"/>
    <property type="match status" value="1"/>
</dbReference>
<keyword evidence="2 8" id="KW-0813">Transport</keyword>
<keyword evidence="14" id="KW-1185">Reference proteome</keyword>
<keyword evidence="10" id="KW-0732">Signal</keyword>
<evidence type="ECO:0000313" key="13">
    <source>
        <dbReference type="EMBL" id="MXR70347.1"/>
    </source>
</evidence>
<dbReference type="GO" id="GO:0009279">
    <property type="term" value="C:cell outer membrane"/>
    <property type="evidence" value="ECO:0007669"/>
    <property type="project" value="UniProtKB-SubCell"/>
</dbReference>
<feature type="signal peptide" evidence="10">
    <location>
        <begin position="1"/>
        <end position="22"/>
    </location>
</feature>
<protein>
    <submittedName>
        <fullName evidence="13">TonB-dependent receptor</fullName>
    </submittedName>
</protein>
<dbReference type="PROSITE" id="PS52016">
    <property type="entry name" value="TONB_DEPENDENT_REC_3"/>
    <property type="match status" value="1"/>
</dbReference>
<evidence type="ECO:0000256" key="1">
    <source>
        <dbReference type="ARBA" id="ARBA00004571"/>
    </source>
</evidence>
<comment type="subcellular location">
    <subcellularLocation>
        <location evidence="1 8">Cell outer membrane</location>
        <topology evidence="1 8">Multi-pass membrane protein</topology>
    </subcellularLocation>
</comment>
<dbReference type="InterPro" id="IPR010104">
    <property type="entry name" value="TonB_rcpt_bac"/>
</dbReference>
<name>A0A6L7I1B3_9GAMM</name>
<evidence type="ECO:0000256" key="4">
    <source>
        <dbReference type="ARBA" id="ARBA00022692"/>
    </source>
</evidence>
<keyword evidence="7 8" id="KW-0998">Cell outer membrane</keyword>
<keyword evidence="13" id="KW-0675">Receptor</keyword>
<evidence type="ECO:0000256" key="6">
    <source>
        <dbReference type="ARBA" id="ARBA00023136"/>
    </source>
</evidence>
<dbReference type="NCBIfam" id="TIGR01782">
    <property type="entry name" value="TonB-Xanth-Caul"/>
    <property type="match status" value="1"/>
</dbReference>
<dbReference type="InterPro" id="IPR037066">
    <property type="entry name" value="Plug_dom_sf"/>
</dbReference>
<comment type="similarity">
    <text evidence="8 9">Belongs to the TonB-dependent receptor family.</text>
</comment>
<reference evidence="13 14" key="1">
    <citation type="submission" date="2019-12" db="EMBL/GenBank/DDBJ databases">
        <title>Shewanella insulae sp. nov., isolated from a tidal flat.</title>
        <authorList>
            <person name="Yoon J.-H."/>
        </authorList>
    </citation>
    <scope>NUCLEOTIDE SEQUENCE [LARGE SCALE GENOMIC DNA]</scope>
    <source>
        <strain evidence="13 14">JBTF-M18</strain>
    </source>
</reference>
<feature type="domain" description="TonB-dependent receptor plug" evidence="12">
    <location>
        <begin position="56"/>
        <end position="157"/>
    </location>
</feature>
<dbReference type="AlphaFoldDB" id="A0A6L7I1B3"/>
<evidence type="ECO:0000259" key="11">
    <source>
        <dbReference type="Pfam" id="PF00593"/>
    </source>
</evidence>
<organism evidence="13 14">
    <name type="scientific">Shewanella insulae</name>
    <dbReference type="NCBI Taxonomy" id="2681496"/>
    <lineage>
        <taxon>Bacteria</taxon>
        <taxon>Pseudomonadati</taxon>
        <taxon>Pseudomonadota</taxon>
        <taxon>Gammaproteobacteria</taxon>
        <taxon>Alteromonadales</taxon>
        <taxon>Shewanellaceae</taxon>
        <taxon>Shewanella</taxon>
    </lineage>
</organism>
<dbReference type="InterPro" id="IPR036942">
    <property type="entry name" value="Beta-barrel_TonB_sf"/>
</dbReference>
<dbReference type="Gene3D" id="2.40.170.20">
    <property type="entry name" value="TonB-dependent receptor, beta-barrel domain"/>
    <property type="match status" value="1"/>
</dbReference>
<keyword evidence="3 8" id="KW-1134">Transmembrane beta strand</keyword>
<dbReference type="PANTHER" id="PTHR40980:SF3">
    <property type="entry name" value="TONB-DEPENDENT RECEPTOR-LIKE BETA-BARREL DOMAIN-CONTAINING PROTEIN"/>
    <property type="match status" value="1"/>
</dbReference>
<keyword evidence="4 8" id="KW-0812">Transmembrane</keyword>
<evidence type="ECO:0000256" key="7">
    <source>
        <dbReference type="ARBA" id="ARBA00023237"/>
    </source>
</evidence>
<dbReference type="SUPFAM" id="SSF56935">
    <property type="entry name" value="Porins"/>
    <property type="match status" value="1"/>
</dbReference>
<dbReference type="Pfam" id="PF07715">
    <property type="entry name" value="Plug"/>
    <property type="match status" value="1"/>
</dbReference>
<dbReference type="Pfam" id="PF00593">
    <property type="entry name" value="TonB_dep_Rec_b-barrel"/>
    <property type="match status" value="1"/>
</dbReference>
<feature type="chain" id="PRO_5026662993" evidence="10">
    <location>
        <begin position="23"/>
        <end position="934"/>
    </location>
</feature>
<gene>
    <name evidence="13" type="ORF">GNT65_16940</name>
</gene>
<evidence type="ECO:0000256" key="9">
    <source>
        <dbReference type="RuleBase" id="RU003357"/>
    </source>
</evidence>
<keyword evidence="6 8" id="KW-0472">Membrane</keyword>
<keyword evidence="5 9" id="KW-0798">TonB box</keyword>
<evidence type="ECO:0000259" key="12">
    <source>
        <dbReference type="Pfam" id="PF07715"/>
    </source>
</evidence>
<dbReference type="InterPro" id="IPR012910">
    <property type="entry name" value="Plug_dom"/>
</dbReference>
<feature type="domain" description="TonB-dependent receptor-like beta-barrel" evidence="11">
    <location>
        <begin position="399"/>
        <end position="900"/>
    </location>
</feature>
<evidence type="ECO:0000256" key="8">
    <source>
        <dbReference type="PROSITE-ProRule" id="PRU01360"/>
    </source>
</evidence>
<dbReference type="Proteomes" id="UP000474778">
    <property type="component" value="Unassembled WGS sequence"/>
</dbReference>
<dbReference type="InterPro" id="IPR039426">
    <property type="entry name" value="TonB-dep_rcpt-like"/>
</dbReference>
<proteinExistence type="inferred from homology"/>
<accession>A0A6L7I1B3</accession>
<evidence type="ECO:0000256" key="10">
    <source>
        <dbReference type="SAM" id="SignalP"/>
    </source>
</evidence>